<feature type="active site" description="Nucleophile" evidence="4">
    <location>
        <position position="52"/>
    </location>
</feature>
<dbReference type="AlphaFoldDB" id="H0HWQ2"/>
<dbReference type="GO" id="GO:0006631">
    <property type="term" value="P:fatty acid metabolic process"/>
    <property type="evidence" value="ECO:0007669"/>
    <property type="project" value="TreeGrafter"/>
</dbReference>
<dbReference type="InterPro" id="IPR002641">
    <property type="entry name" value="PNPLA_dom"/>
</dbReference>
<protein>
    <submittedName>
        <fullName evidence="6">Patatin</fullName>
    </submittedName>
</protein>
<dbReference type="SUPFAM" id="SSF52151">
    <property type="entry name" value="FabD/lysophospholipase-like"/>
    <property type="match status" value="1"/>
</dbReference>
<feature type="domain" description="PNPLA" evidence="5">
    <location>
        <begin position="14"/>
        <end position="197"/>
    </location>
</feature>
<dbReference type="CDD" id="cd07199">
    <property type="entry name" value="Pat17_PNPLA8_PNPLA9_like"/>
    <property type="match status" value="1"/>
</dbReference>
<gene>
    <name evidence="6" type="ORF">MAXJ12_23087</name>
</gene>
<dbReference type="PANTHER" id="PTHR24185:SF1">
    <property type="entry name" value="CALCIUM-INDEPENDENT PHOSPHOLIPASE A2-GAMMA"/>
    <property type="match status" value="1"/>
</dbReference>
<evidence type="ECO:0000259" key="5">
    <source>
        <dbReference type="PROSITE" id="PS51635"/>
    </source>
</evidence>
<dbReference type="EMBL" id="AHAM01000187">
    <property type="protein sequence ID" value="EHK54851.1"/>
    <property type="molecule type" value="Genomic_DNA"/>
</dbReference>
<dbReference type="GO" id="GO:0016042">
    <property type="term" value="P:lipid catabolic process"/>
    <property type="evidence" value="ECO:0007669"/>
    <property type="project" value="UniProtKB-UniRule"/>
</dbReference>
<dbReference type="Gene3D" id="3.40.1090.10">
    <property type="entry name" value="Cytosolic phospholipase A2 catalytic domain"/>
    <property type="match status" value="1"/>
</dbReference>
<keyword evidence="7" id="KW-1185">Reference proteome</keyword>
<dbReference type="PROSITE" id="PS51635">
    <property type="entry name" value="PNPLA"/>
    <property type="match status" value="1"/>
</dbReference>
<dbReference type="RefSeq" id="WP_008838209.1">
    <property type="nucleotide sequence ID" value="NZ_AHAM01000187.1"/>
</dbReference>
<evidence type="ECO:0000256" key="4">
    <source>
        <dbReference type="PROSITE-ProRule" id="PRU01161"/>
    </source>
</evidence>
<dbReference type="PATRIC" id="fig|1107882.3.peg.4503"/>
<feature type="short sequence motif" description="GXGXXG" evidence="4">
    <location>
        <begin position="18"/>
        <end position="23"/>
    </location>
</feature>
<feature type="active site" description="Proton acceptor" evidence="4">
    <location>
        <position position="184"/>
    </location>
</feature>
<feature type="short sequence motif" description="GXSXG" evidence="4">
    <location>
        <begin position="50"/>
        <end position="54"/>
    </location>
</feature>
<dbReference type="Pfam" id="PF01734">
    <property type="entry name" value="Patatin"/>
    <property type="match status" value="1"/>
</dbReference>
<feature type="short sequence motif" description="DGA/G" evidence="4">
    <location>
        <begin position="184"/>
        <end position="186"/>
    </location>
</feature>
<keyword evidence="2 4" id="KW-0442">Lipid degradation</keyword>
<reference evidence="6 7" key="1">
    <citation type="journal article" date="2012" name="J. Bacteriol.">
        <title>Draft Genome Sequence of Mesorhizobium alhagi CCNWXJ12-2T, a Novel Salt-Resistant Species Isolated from the Desert of Northwestern China.</title>
        <authorList>
            <person name="Zhou M."/>
            <person name="Chen W."/>
            <person name="Chen H."/>
            <person name="Wei G."/>
        </authorList>
    </citation>
    <scope>NUCLEOTIDE SEQUENCE [LARGE SCALE GENOMIC DNA]</scope>
    <source>
        <strain evidence="6 7">CCNWXJ12-2</strain>
    </source>
</reference>
<evidence type="ECO:0000313" key="6">
    <source>
        <dbReference type="EMBL" id="EHK54851.1"/>
    </source>
</evidence>
<accession>H0HWQ2</accession>
<dbReference type="Proteomes" id="UP000003250">
    <property type="component" value="Unassembled WGS sequence"/>
</dbReference>
<evidence type="ECO:0000256" key="2">
    <source>
        <dbReference type="ARBA" id="ARBA00022963"/>
    </source>
</evidence>
<dbReference type="InterPro" id="IPR016035">
    <property type="entry name" value="Acyl_Trfase/lysoPLipase"/>
</dbReference>
<keyword evidence="1 4" id="KW-0378">Hydrolase</keyword>
<evidence type="ECO:0000256" key="3">
    <source>
        <dbReference type="ARBA" id="ARBA00023098"/>
    </source>
</evidence>
<keyword evidence="3 4" id="KW-0443">Lipid metabolism</keyword>
<dbReference type="GO" id="GO:0004620">
    <property type="term" value="F:phospholipase activity"/>
    <property type="evidence" value="ECO:0007669"/>
    <property type="project" value="TreeGrafter"/>
</dbReference>
<name>H0HWQ2_9HYPH</name>
<evidence type="ECO:0000313" key="7">
    <source>
        <dbReference type="Proteomes" id="UP000003250"/>
    </source>
</evidence>
<dbReference type="OrthoDB" id="9807112at2"/>
<dbReference type="GO" id="GO:0016020">
    <property type="term" value="C:membrane"/>
    <property type="evidence" value="ECO:0007669"/>
    <property type="project" value="TreeGrafter"/>
</dbReference>
<dbReference type="NCBIfam" id="NF041079">
    <property type="entry name" value="CBASS_lipase"/>
    <property type="match status" value="1"/>
</dbReference>
<organism evidence="6 7">
    <name type="scientific">Mesorhizobium alhagi CCNWXJ12-2</name>
    <dbReference type="NCBI Taxonomy" id="1107882"/>
    <lineage>
        <taxon>Bacteria</taxon>
        <taxon>Pseudomonadati</taxon>
        <taxon>Pseudomonadota</taxon>
        <taxon>Alphaproteobacteria</taxon>
        <taxon>Hyphomicrobiales</taxon>
        <taxon>Phyllobacteriaceae</taxon>
        <taxon>Allomesorhizobium</taxon>
    </lineage>
</organism>
<dbReference type="PANTHER" id="PTHR24185">
    <property type="entry name" value="CALCIUM-INDEPENDENT PHOSPHOLIPASE A2-GAMMA"/>
    <property type="match status" value="1"/>
</dbReference>
<proteinExistence type="predicted"/>
<sequence>MNEGPTAIDRYQILALSGGGFRGLFTGEYLRRCEEFYSLKIHERFDLIAGTSIGALLAAGFALGRPAADPCEAMIAYGPRIFARSPMTFPRRLLRGSPYDTTILEEAIEAVLTPDGANMPLNEIDHPLMITAVNYTQGSSTIFRSRGLAQSRASDVRVKDAVLASAAAPTFFPLRKLKTDQFADGGLIANAPDLLAITDTIAARRAPLDSIYLLSVGTAARRKGAALHERPLSPSILSWFFVRGLVQTIMSAQEDLTIKSAAQLLGERHLRIDEEPAQQQVAAIAELDYATSRSIETLISLASQAFERTGRERKLRAFF</sequence>
<evidence type="ECO:0000256" key="1">
    <source>
        <dbReference type="ARBA" id="ARBA00022801"/>
    </source>
</evidence>